<dbReference type="PANTHER" id="PTHR31669:SF283">
    <property type="entry name" value="PROTEIN FAR1-RELATED SEQUENCE"/>
    <property type="match status" value="1"/>
</dbReference>
<dbReference type="InterPro" id="IPR018289">
    <property type="entry name" value="MULE_transposase_dom"/>
</dbReference>
<dbReference type="GO" id="GO:0006355">
    <property type="term" value="P:regulation of DNA-templated transcription"/>
    <property type="evidence" value="ECO:0007669"/>
    <property type="project" value="UniProtKB-UniRule"/>
</dbReference>
<dbReference type="Proteomes" id="UP000655225">
    <property type="component" value="Unassembled WGS sequence"/>
</dbReference>
<comment type="similarity">
    <text evidence="1">Belongs to the FHY3/FAR1 family.</text>
</comment>
<dbReference type="GO" id="GO:0005634">
    <property type="term" value="C:nucleus"/>
    <property type="evidence" value="ECO:0007669"/>
    <property type="project" value="UniProtKB-SubCell"/>
</dbReference>
<feature type="domain" description="MULE transposase" evidence="5">
    <location>
        <begin position="478"/>
        <end position="571"/>
    </location>
</feature>
<dbReference type="AlphaFoldDB" id="A0A834YYI0"/>
<keyword evidence="3" id="KW-1133">Transmembrane helix</keyword>
<keyword evidence="3" id="KW-0812">Transmembrane</keyword>
<organism evidence="6 7">
    <name type="scientific">Tetracentron sinense</name>
    <name type="common">Spur-leaf</name>
    <dbReference type="NCBI Taxonomy" id="13715"/>
    <lineage>
        <taxon>Eukaryota</taxon>
        <taxon>Viridiplantae</taxon>
        <taxon>Streptophyta</taxon>
        <taxon>Embryophyta</taxon>
        <taxon>Tracheophyta</taxon>
        <taxon>Spermatophyta</taxon>
        <taxon>Magnoliopsida</taxon>
        <taxon>Trochodendrales</taxon>
        <taxon>Trochodendraceae</taxon>
        <taxon>Tetracentron</taxon>
    </lineage>
</organism>
<dbReference type="InterPro" id="IPR004330">
    <property type="entry name" value="FAR1_DNA_bnd_dom"/>
</dbReference>
<reference evidence="6 7" key="1">
    <citation type="submission" date="2020-04" db="EMBL/GenBank/DDBJ databases">
        <title>Plant Genome Project.</title>
        <authorList>
            <person name="Zhang R.-G."/>
        </authorList>
    </citation>
    <scope>NUCLEOTIDE SEQUENCE [LARGE SCALE GENOMIC DNA]</scope>
    <source>
        <strain evidence="6">YNK0</strain>
        <tissue evidence="6">Leaf</tissue>
    </source>
</reference>
<evidence type="ECO:0000256" key="3">
    <source>
        <dbReference type="SAM" id="Phobius"/>
    </source>
</evidence>
<feature type="domain" description="FAR1" evidence="4">
    <location>
        <begin position="273"/>
        <end position="357"/>
    </location>
</feature>
<sequence length="847" mass="96379">MLLVVVVPWRSAALRRFFTMLLVVRSAALRRFLTMILVVPAALSRFLTMLLVVRSAAGDFDNAFGGAGGTLEIFDNAFGGAIGGTLEIFNDAYGGAIGGTLEIFKDAFGGAGATLEIFDDAFGGVIGGTLEIFDDAFGGGAMEMFGGALEALFSFDNVNFRWLLILSVGRLIIESSMEENVGCSMNSYAGDYEMAPNEVITDINTSEILEGCMIENEIIAEPSTMEQNNEHFIVDNVTFEDEIVEQCKVIGSVKNYIPKVGMEFETEKEAHAFYNYYAMKEGFGIKIKSSHVRKSTQELCHVLFACCKEGFTNRIAITQYSRPDTRTGCKARLQVKLTDYKKWRVTEVNIEHNHQVTPRNARFYKSHKHLDAGSKRRLKLNNEAGIRFNKSYHSLVVDAGGYEKLSFGEKECRNHIDRVRRRKLAEGDATALHQFFCRMQCKNSSFFYLMDFDDDESLKNVFWIDAKSRASGGYFGDVITFDTTYLTNRYNMAFAPFVGVNHHGQSTLLGCGLILHETKESFTWLFKAWLAAMRECHPKAIITDQCKAIEGAIAEIFPRTGHRLCLWHIMRKLSEKLGGLSQYHAVKKALENAVYDSLKIETFETSWMSMIKEYDLAENEWLTNLYEIRQKWVPVYLKDTFYAGMSTTQRSESMNAFFDKYVNSQTYLKEFVDKYEMALKDKYEKEIKADFESFNGCPVLTTECCFEIQLSKVYTKGIFKKFQRERYDNLYQLTIHLVEEGAISQHTYEVAFRALKKACSEVKSEIEYTKNTHVGSCSGNENICEGIECNPWSEDHNIVRDPLRVTRKGRPTGKRNKPAYEKKTNKAKKDQVMRLGVKYYVQSFSKN</sequence>
<evidence type="ECO:0000256" key="2">
    <source>
        <dbReference type="SAM" id="MobiDB-lite"/>
    </source>
</evidence>
<dbReference type="Pfam" id="PF10551">
    <property type="entry name" value="MULE"/>
    <property type="match status" value="1"/>
</dbReference>
<keyword evidence="1" id="KW-0539">Nucleus</keyword>
<comment type="function">
    <text evidence="1">Putative transcription activator involved in regulating light control of development.</text>
</comment>
<name>A0A834YYI0_TETSI</name>
<dbReference type="InterPro" id="IPR031052">
    <property type="entry name" value="FHY3/FAR1"/>
</dbReference>
<feature type="transmembrane region" description="Helical" evidence="3">
    <location>
        <begin position="32"/>
        <end position="53"/>
    </location>
</feature>
<comment type="caution">
    <text evidence="6">The sequence shown here is derived from an EMBL/GenBank/DDBJ whole genome shotgun (WGS) entry which is preliminary data.</text>
</comment>
<evidence type="ECO:0000256" key="1">
    <source>
        <dbReference type="RuleBase" id="RU367018"/>
    </source>
</evidence>
<keyword evidence="1" id="KW-0863">Zinc-finger</keyword>
<feature type="compositionally biased region" description="Basic and acidic residues" evidence="2">
    <location>
        <begin position="818"/>
        <end position="827"/>
    </location>
</feature>
<dbReference type="PANTHER" id="PTHR31669">
    <property type="entry name" value="PROTEIN FAR1-RELATED SEQUENCE 10-RELATED"/>
    <property type="match status" value="1"/>
</dbReference>
<evidence type="ECO:0000313" key="6">
    <source>
        <dbReference type="EMBL" id="KAF8393966.1"/>
    </source>
</evidence>
<protein>
    <recommendedName>
        <fullName evidence="1">Protein FAR1-RELATED SEQUENCE</fullName>
    </recommendedName>
</protein>
<evidence type="ECO:0000313" key="7">
    <source>
        <dbReference type="Proteomes" id="UP000655225"/>
    </source>
</evidence>
<keyword evidence="1" id="KW-0862">Zinc</keyword>
<gene>
    <name evidence="6" type="ORF">HHK36_020168</name>
</gene>
<proteinExistence type="inferred from homology"/>
<evidence type="ECO:0000259" key="5">
    <source>
        <dbReference type="Pfam" id="PF10551"/>
    </source>
</evidence>
<accession>A0A834YYI0</accession>
<dbReference type="GO" id="GO:0008270">
    <property type="term" value="F:zinc ion binding"/>
    <property type="evidence" value="ECO:0007669"/>
    <property type="project" value="UniProtKB-UniRule"/>
</dbReference>
<keyword evidence="7" id="KW-1185">Reference proteome</keyword>
<keyword evidence="3" id="KW-0472">Membrane</keyword>
<dbReference type="Pfam" id="PF03101">
    <property type="entry name" value="FAR1"/>
    <property type="match status" value="1"/>
</dbReference>
<feature type="compositionally biased region" description="Basic residues" evidence="2">
    <location>
        <begin position="807"/>
        <end position="817"/>
    </location>
</feature>
<evidence type="ECO:0000259" key="4">
    <source>
        <dbReference type="Pfam" id="PF03101"/>
    </source>
</evidence>
<dbReference type="OrthoDB" id="747268at2759"/>
<dbReference type="EMBL" id="JABCRI010000014">
    <property type="protein sequence ID" value="KAF8393966.1"/>
    <property type="molecule type" value="Genomic_DNA"/>
</dbReference>
<keyword evidence="1" id="KW-0479">Metal-binding</keyword>
<feature type="region of interest" description="Disordered" evidence="2">
    <location>
        <begin position="807"/>
        <end position="827"/>
    </location>
</feature>
<comment type="subcellular location">
    <subcellularLocation>
        <location evidence="1">Nucleus</location>
    </subcellularLocation>
</comment>